<accession>A0AAE2ZSW0</accession>
<protein>
    <submittedName>
        <fullName evidence="3">Dihydrodipicolinate synthase family protein</fullName>
    </submittedName>
</protein>
<sequence>MAHDNLDFLRGSFTPLVVPFRNGEVDYEDYARLCEWQIENGANGLLTNATIGEPTTLTTEERCRLASVAVEVSDGRVPVCVGTASESHAQTVEMIR</sequence>
<dbReference type="SUPFAM" id="SSF51569">
    <property type="entry name" value="Aldolase"/>
    <property type="match status" value="1"/>
</dbReference>
<dbReference type="PRINTS" id="PR00146">
    <property type="entry name" value="DHPICSNTHASE"/>
</dbReference>
<dbReference type="Gene3D" id="3.20.20.70">
    <property type="entry name" value="Aldolase class I"/>
    <property type="match status" value="1"/>
</dbReference>
<dbReference type="PANTHER" id="PTHR12128">
    <property type="entry name" value="DIHYDRODIPICOLINATE SYNTHASE"/>
    <property type="match status" value="1"/>
</dbReference>
<organism evidence="3 4">
    <name type="scientific">Flavimaribacter sediminis</name>
    <dbReference type="NCBI Taxonomy" id="2865987"/>
    <lineage>
        <taxon>Bacteria</taxon>
        <taxon>Pseudomonadati</taxon>
        <taxon>Pseudomonadota</taxon>
        <taxon>Alphaproteobacteria</taxon>
        <taxon>Hyphomicrobiales</taxon>
        <taxon>Rhizobiaceae</taxon>
        <taxon>Flavimaribacter</taxon>
    </lineage>
</organism>
<proteinExistence type="inferred from homology"/>
<evidence type="ECO:0000313" key="3">
    <source>
        <dbReference type="EMBL" id="MBW8640306.1"/>
    </source>
</evidence>
<comment type="caution">
    <text evidence="3">The sequence shown here is derived from an EMBL/GenBank/DDBJ whole genome shotgun (WGS) entry which is preliminary data.</text>
</comment>
<dbReference type="AlphaFoldDB" id="A0AAE2ZSW0"/>
<keyword evidence="4" id="KW-1185">Reference proteome</keyword>
<dbReference type="GO" id="GO:0008840">
    <property type="term" value="F:4-hydroxy-tetrahydrodipicolinate synthase activity"/>
    <property type="evidence" value="ECO:0007669"/>
    <property type="project" value="TreeGrafter"/>
</dbReference>
<dbReference type="Pfam" id="PF00701">
    <property type="entry name" value="DHDPS"/>
    <property type="match status" value="1"/>
</dbReference>
<gene>
    <name evidence="3" type="ORF">K1W69_24145</name>
</gene>
<dbReference type="InterPro" id="IPR002220">
    <property type="entry name" value="DapA-like"/>
</dbReference>
<dbReference type="Proteomes" id="UP001196509">
    <property type="component" value="Unassembled WGS sequence"/>
</dbReference>
<comment type="similarity">
    <text evidence="1">Belongs to the DapA family.</text>
</comment>
<evidence type="ECO:0000256" key="1">
    <source>
        <dbReference type="ARBA" id="ARBA00007592"/>
    </source>
</evidence>
<dbReference type="PANTHER" id="PTHR12128:SF66">
    <property type="entry name" value="4-HYDROXY-2-OXOGLUTARATE ALDOLASE, MITOCHONDRIAL"/>
    <property type="match status" value="1"/>
</dbReference>
<keyword evidence="2" id="KW-0456">Lyase</keyword>
<evidence type="ECO:0000313" key="4">
    <source>
        <dbReference type="Proteomes" id="UP001196509"/>
    </source>
</evidence>
<reference evidence="3" key="1">
    <citation type="submission" date="2021-08" db="EMBL/GenBank/DDBJ databases">
        <title>Hoeflea bacterium WL0058 sp. nov., isolated from the sediment.</title>
        <authorList>
            <person name="Wang L."/>
            <person name="Zhang D."/>
        </authorList>
    </citation>
    <scope>NUCLEOTIDE SEQUENCE</scope>
    <source>
        <strain evidence="3">WL0058</strain>
    </source>
</reference>
<name>A0AAE2ZSW0_9HYPH</name>
<dbReference type="InterPro" id="IPR013785">
    <property type="entry name" value="Aldolase_TIM"/>
</dbReference>
<evidence type="ECO:0000256" key="2">
    <source>
        <dbReference type="ARBA" id="ARBA00023239"/>
    </source>
</evidence>
<dbReference type="EMBL" id="JAICBX010000006">
    <property type="protein sequence ID" value="MBW8640306.1"/>
    <property type="molecule type" value="Genomic_DNA"/>
</dbReference>